<feature type="compositionally biased region" description="Basic and acidic residues" evidence="4">
    <location>
        <begin position="249"/>
        <end position="258"/>
    </location>
</feature>
<keyword evidence="3" id="KW-0067">ATP-binding</keyword>
<dbReference type="Pfam" id="PF01695">
    <property type="entry name" value="IstB_IS21"/>
    <property type="match status" value="1"/>
</dbReference>
<dbReference type="Proteomes" id="UP000075502">
    <property type="component" value="Unassembled WGS sequence"/>
</dbReference>
<organism evidence="6 7">
    <name type="scientific">Sorangium cellulosum</name>
    <name type="common">Polyangium cellulosum</name>
    <dbReference type="NCBI Taxonomy" id="56"/>
    <lineage>
        <taxon>Bacteria</taxon>
        <taxon>Pseudomonadati</taxon>
        <taxon>Myxococcota</taxon>
        <taxon>Polyangia</taxon>
        <taxon>Polyangiales</taxon>
        <taxon>Polyangiaceae</taxon>
        <taxon>Sorangium</taxon>
    </lineage>
</organism>
<dbReference type="Gene3D" id="3.40.50.300">
    <property type="entry name" value="P-loop containing nucleotide triphosphate hydrolases"/>
    <property type="match status" value="1"/>
</dbReference>
<dbReference type="PIRSF" id="PIRSF003073">
    <property type="entry name" value="DNAC_TnpB_IstB"/>
    <property type="match status" value="1"/>
</dbReference>
<sequence length="258" mass="28809">MGLTDELVPVLKKLRLSGVLQSLQVRVRQAVDEQLSHEEFLVRLLSDEVDRRDGRQFEQRVRRAGFDSLKTLEDFDFQFSPRVPKAKVIDLATCSFVERRQNVLLVGQAGVGKSHIAQALGHRACRAGYQVLYVGAGDMLKQLRAGRADGSYDRRLARLVGVDLLVVDDLGLRSLTVEEAADVYEVIRLRYQRGAMILTSNRAVEEFGGLFGDPLLASAAMDRLLHDAHVLVLEGDSYRNPPPGRRRRAAEASKESKT</sequence>
<dbReference type="SMART" id="SM00382">
    <property type="entry name" value="AAA"/>
    <property type="match status" value="1"/>
</dbReference>
<dbReference type="CDD" id="cd00009">
    <property type="entry name" value="AAA"/>
    <property type="match status" value="1"/>
</dbReference>
<dbReference type="SUPFAM" id="SSF52540">
    <property type="entry name" value="P-loop containing nucleoside triphosphate hydrolases"/>
    <property type="match status" value="1"/>
</dbReference>
<dbReference type="GO" id="GO:0005524">
    <property type="term" value="F:ATP binding"/>
    <property type="evidence" value="ECO:0007669"/>
    <property type="project" value="UniProtKB-KW"/>
</dbReference>
<comment type="similarity">
    <text evidence="1">Belongs to the IS21/IS1162 putative ATP-binding protein family.</text>
</comment>
<dbReference type="InterPro" id="IPR002611">
    <property type="entry name" value="IstB_ATP-bd"/>
</dbReference>
<evidence type="ECO:0000313" key="7">
    <source>
        <dbReference type="Proteomes" id="UP000075502"/>
    </source>
</evidence>
<dbReference type="InterPro" id="IPR003593">
    <property type="entry name" value="AAA+_ATPase"/>
</dbReference>
<evidence type="ECO:0000313" key="6">
    <source>
        <dbReference type="EMBL" id="KYG02697.1"/>
    </source>
</evidence>
<dbReference type="NCBIfam" id="NF038214">
    <property type="entry name" value="IS21_help_AAA"/>
    <property type="match status" value="1"/>
</dbReference>
<evidence type="ECO:0000256" key="4">
    <source>
        <dbReference type="SAM" id="MobiDB-lite"/>
    </source>
</evidence>
<evidence type="ECO:0000256" key="3">
    <source>
        <dbReference type="ARBA" id="ARBA00022840"/>
    </source>
</evidence>
<evidence type="ECO:0000256" key="2">
    <source>
        <dbReference type="ARBA" id="ARBA00022741"/>
    </source>
</evidence>
<dbReference type="InterPro" id="IPR028350">
    <property type="entry name" value="DNAC/IstB-like"/>
</dbReference>
<feature type="region of interest" description="Disordered" evidence="4">
    <location>
        <begin position="236"/>
        <end position="258"/>
    </location>
</feature>
<gene>
    <name evidence="6" type="ORF">BE21_54480</name>
</gene>
<dbReference type="EMBL" id="JEME01002980">
    <property type="protein sequence ID" value="KYG02697.1"/>
    <property type="molecule type" value="Genomic_DNA"/>
</dbReference>
<protein>
    <submittedName>
        <fullName evidence="6">Transposase</fullName>
    </submittedName>
</protein>
<name>A0A150TDP0_SORCE</name>
<accession>A0A150TDP0</accession>
<dbReference type="GO" id="GO:0006260">
    <property type="term" value="P:DNA replication"/>
    <property type="evidence" value="ECO:0007669"/>
    <property type="project" value="TreeGrafter"/>
</dbReference>
<dbReference type="PANTHER" id="PTHR30050">
    <property type="entry name" value="CHROMOSOMAL REPLICATION INITIATOR PROTEIN DNAA"/>
    <property type="match status" value="1"/>
</dbReference>
<feature type="domain" description="AAA+ ATPase" evidence="5">
    <location>
        <begin position="99"/>
        <end position="234"/>
    </location>
</feature>
<keyword evidence="2" id="KW-0547">Nucleotide-binding</keyword>
<evidence type="ECO:0000259" key="5">
    <source>
        <dbReference type="SMART" id="SM00382"/>
    </source>
</evidence>
<dbReference type="InterPro" id="IPR047661">
    <property type="entry name" value="IstB"/>
</dbReference>
<dbReference type="AlphaFoldDB" id="A0A150TDP0"/>
<dbReference type="InterPro" id="IPR027417">
    <property type="entry name" value="P-loop_NTPase"/>
</dbReference>
<reference evidence="6 7" key="1">
    <citation type="submission" date="2014-02" db="EMBL/GenBank/DDBJ databases">
        <title>The small core and large imbalanced accessory genome model reveals a collaborative survival strategy of Sorangium cellulosum strains in nature.</title>
        <authorList>
            <person name="Han K."/>
            <person name="Peng R."/>
            <person name="Blom J."/>
            <person name="Li Y.-Z."/>
        </authorList>
    </citation>
    <scope>NUCLEOTIDE SEQUENCE [LARGE SCALE GENOMIC DNA]</scope>
    <source>
        <strain evidence="6 7">So0007-03</strain>
    </source>
</reference>
<proteinExistence type="inferred from homology"/>
<dbReference type="PANTHER" id="PTHR30050:SF4">
    <property type="entry name" value="ATP-BINDING PROTEIN RV3427C IN INSERTION SEQUENCE-RELATED"/>
    <property type="match status" value="1"/>
</dbReference>
<comment type="caution">
    <text evidence="6">The sequence shown here is derived from an EMBL/GenBank/DDBJ whole genome shotgun (WGS) entry which is preliminary data.</text>
</comment>
<evidence type="ECO:0000256" key="1">
    <source>
        <dbReference type="ARBA" id="ARBA00008059"/>
    </source>
</evidence>